<protein>
    <submittedName>
        <fullName evidence="1">Uncharacterized protein</fullName>
    </submittedName>
</protein>
<dbReference type="Proteomes" id="UP000663760">
    <property type="component" value="Chromosome 7"/>
</dbReference>
<name>A0A7I8KQJ6_SPIIN</name>
<evidence type="ECO:0000313" key="2">
    <source>
        <dbReference type="Proteomes" id="UP000663760"/>
    </source>
</evidence>
<dbReference type="EMBL" id="LR746270">
    <property type="protein sequence ID" value="CAA7399358.1"/>
    <property type="molecule type" value="Genomic_DNA"/>
</dbReference>
<accession>A0A7I8KQJ6</accession>
<evidence type="ECO:0000313" key="1">
    <source>
        <dbReference type="EMBL" id="CAA7399358.1"/>
    </source>
</evidence>
<reference evidence="1" key="1">
    <citation type="submission" date="2020-02" db="EMBL/GenBank/DDBJ databases">
        <authorList>
            <person name="Scholz U."/>
            <person name="Mascher M."/>
            <person name="Fiebig A."/>
        </authorList>
    </citation>
    <scope>NUCLEOTIDE SEQUENCE</scope>
</reference>
<gene>
    <name evidence="1" type="ORF">SI8410_07010028</name>
</gene>
<keyword evidence="2" id="KW-1185">Reference proteome</keyword>
<dbReference type="AlphaFoldDB" id="A0A7I8KQJ6"/>
<sequence>MYFFPKWVIFSEDLSAYIHVFFPKWEIFPKI</sequence>
<organism evidence="1 2">
    <name type="scientific">Spirodela intermedia</name>
    <name type="common">Intermediate duckweed</name>
    <dbReference type="NCBI Taxonomy" id="51605"/>
    <lineage>
        <taxon>Eukaryota</taxon>
        <taxon>Viridiplantae</taxon>
        <taxon>Streptophyta</taxon>
        <taxon>Embryophyta</taxon>
        <taxon>Tracheophyta</taxon>
        <taxon>Spermatophyta</taxon>
        <taxon>Magnoliopsida</taxon>
        <taxon>Liliopsida</taxon>
        <taxon>Araceae</taxon>
        <taxon>Lemnoideae</taxon>
        <taxon>Spirodela</taxon>
    </lineage>
</organism>
<proteinExistence type="predicted"/>